<evidence type="ECO:0000313" key="25">
    <source>
        <dbReference type="EMBL" id="MBB6067318.1"/>
    </source>
</evidence>
<dbReference type="EMBL" id="CP026606">
    <property type="protein sequence ID" value="AVB76654.1"/>
    <property type="molecule type" value="Genomic_DNA"/>
</dbReference>
<reference evidence="31 32" key="3">
    <citation type="submission" date="2020-07" db="EMBL/GenBank/DDBJ databases">
        <title>Genomic Encyclopedia of Type Strains, Phase IV (KMG-V): Genome sequencing to study the core and pangenomes of soil and plant-associated prokaryotes.</title>
        <authorList>
            <person name="Whitman W."/>
        </authorList>
    </citation>
    <scope>NUCLEOTIDE SEQUENCE [LARGE SCALE GENOMIC DNA]</scope>
    <source>
        <strain evidence="22 32">A1</strain>
        <strain evidence="21 34">A5</strain>
        <strain evidence="23 31">C12</strain>
        <strain evidence="24 33">C13</strain>
        <strain evidence="26 36">D1</strain>
        <strain evidence="25 35">DSM 7078</strain>
        <strain evidence="28">RC</strain>
    </source>
</reference>
<keyword evidence="7 19" id="KW-1003">Cell membrane</keyword>
<dbReference type="Proteomes" id="UP000564425">
    <property type="component" value="Unassembled WGS sequence"/>
</dbReference>
<keyword evidence="11 19" id="KW-0812">Transmembrane</keyword>
<dbReference type="EMBL" id="JACHED010000001">
    <property type="protein sequence ID" value="MBB6496832.1"/>
    <property type="molecule type" value="Genomic_DNA"/>
</dbReference>
<evidence type="ECO:0000313" key="27">
    <source>
        <dbReference type="EMBL" id="MBG0769161.1"/>
    </source>
</evidence>
<evidence type="ECO:0000256" key="3">
    <source>
        <dbReference type="ARBA" id="ARBA00004839"/>
    </source>
</evidence>
<evidence type="ECO:0000256" key="9">
    <source>
        <dbReference type="ARBA" id="ARBA00022603"/>
    </source>
</evidence>
<keyword evidence="15 19" id="KW-0472">Membrane</keyword>
<evidence type="ECO:0000313" key="26">
    <source>
        <dbReference type="EMBL" id="MBB6496832.1"/>
    </source>
</evidence>
<dbReference type="EMBL" id="JACDUO010000001">
    <property type="protein sequence ID" value="MBA2863164.1"/>
    <property type="molecule type" value="Genomic_DNA"/>
</dbReference>
<evidence type="ECO:0000256" key="10">
    <source>
        <dbReference type="ARBA" id="ARBA00022679"/>
    </source>
</evidence>
<keyword evidence="14 19" id="KW-0484">Methanogenesis</keyword>
<dbReference type="EMBL" id="JACCQJ010000001">
    <property type="protein sequence ID" value="MBG0769161.1"/>
    <property type="molecule type" value="Genomic_DNA"/>
</dbReference>
<comment type="similarity">
    <text evidence="4 19">Belongs to the MtrB family.</text>
</comment>
<dbReference type="Proteomes" id="UP000714405">
    <property type="component" value="Unassembled WGS sequence"/>
</dbReference>
<dbReference type="GO" id="GO:0030269">
    <property type="term" value="F:tetrahydromethanopterin S-methyltransferase activity"/>
    <property type="evidence" value="ECO:0007669"/>
    <property type="project" value="UniProtKB-UniRule"/>
</dbReference>
<keyword evidence="10 19" id="KW-0808">Transferase</keyword>
<dbReference type="Proteomes" id="UP000584706">
    <property type="component" value="Unassembled WGS sequence"/>
</dbReference>
<dbReference type="GO" id="GO:0019386">
    <property type="term" value="P:methanogenesis, from carbon dioxide"/>
    <property type="evidence" value="ECO:0007669"/>
    <property type="project" value="UniProtKB-UniRule"/>
</dbReference>
<evidence type="ECO:0000313" key="35">
    <source>
        <dbReference type="Proteomes" id="UP000584706"/>
    </source>
</evidence>
<dbReference type="EMBL" id="JAGINF010000003">
    <property type="protein sequence ID" value="MBP2219642.1"/>
    <property type="molecule type" value="Genomic_DNA"/>
</dbReference>
<dbReference type="Proteomes" id="UP000722095">
    <property type="component" value="Unassembled WGS sequence"/>
</dbReference>
<evidence type="ECO:0000256" key="15">
    <source>
        <dbReference type="ARBA" id="ARBA00023136"/>
    </source>
</evidence>
<comment type="subunit">
    <text evidence="5 19">The complex is composed of 8 subunits; MtrA, MtrB, MtrC, MtrD, MtrE, MtrF, MtrG and MtrH.</text>
</comment>
<dbReference type="KEGG" id="mmad:MMJJ_12730"/>
<proteinExistence type="inferred from homology"/>
<comment type="catalytic activity">
    <reaction evidence="17 19">
        <text>5-methyl-5,6,7,8-tetrahydromethanopterin + coenzyme M + 2 Na(+)(in) = 5,6,7,8-tetrahydromethanopterin + methyl-coenzyme M + 2 Na(+)(out)</text>
        <dbReference type="Rhea" id="RHEA:53492"/>
        <dbReference type="ChEBI" id="CHEBI:29101"/>
        <dbReference type="ChEBI" id="CHEBI:58103"/>
        <dbReference type="ChEBI" id="CHEBI:58116"/>
        <dbReference type="ChEBI" id="CHEBI:58286"/>
        <dbReference type="ChEBI" id="CHEBI:58319"/>
        <dbReference type="EC" id="7.2.1.4"/>
    </reaction>
</comment>
<evidence type="ECO:0000256" key="12">
    <source>
        <dbReference type="ARBA" id="ARBA00022967"/>
    </source>
</evidence>
<dbReference type="OMA" id="WPGRENT"/>
<feature type="transmembrane region" description="Helical" evidence="19">
    <location>
        <begin position="80"/>
        <end position="99"/>
    </location>
</feature>
<dbReference type="EMBL" id="JAFBBC010000001">
    <property type="protein sequence ID" value="MBM7409606.1"/>
    <property type="molecule type" value="Genomic_DNA"/>
</dbReference>
<evidence type="ECO:0000313" key="31">
    <source>
        <dbReference type="Proteomes" id="UP000558015"/>
    </source>
</evidence>
<evidence type="ECO:0000256" key="11">
    <source>
        <dbReference type="ARBA" id="ARBA00022692"/>
    </source>
</evidence>
<evidence type="ECO:0000256" key="17">
    <source>
        <dbReference type="ARBA" id="ARBA00044880"/>
    </source>
</evidence>
<evidence type="ECO:0000313" key="21">
    <source>
        <dbReference type="EMBL" id="MBA2847463.1"/>
    </source>
</evidence>
<name>A0A2L1CBD3_METMI</name>
<comment type="function">
    <text evidence="1 19">Part of a complex that catalyzes the formation of methyl-coenzyme M and tetrahydromethanopterin from coenzyme M and methyl-tetrahydromethanopterin. This is an energy-conserving, sodium-ion translocating step.</text>
</comment>
<evidence type="ECO:0000256" key="4">
    <source>
        <dbReference type="ARBA" id="ARBA00010027"/>
    </source>
</evidence>
<evidence type="ECO:0000256" key="6">
    <source>
        <dbReference type="ARBA" id="ARBA00015127"/>
    </source>
</evidence>
<evidence type="ECO:0000256" key="5">
    <source>
        <dbReference type="ARBA" id="ARBA00011616"/>
    </source>
</evidence>
<dbReference type="GO" id="GO:0032259">
    <property type="term" value="P:methylation"/>
    <property type="evidence" value="ECO:0007669"/>
    <property type="project" value="UniProtKB-KW"/>
</dbReference>
<dbReference type="NCBIfam" id="NF002129">
    <property type="entry name" value="PRK00965.1"/>
    <property type="match status" value="1"/>
</dbReference>
<evidence type="ECO:0000313" key="30">
    <source>
        <dbReference type="Proteomes" id="UP000239462"/>
    </source>
</evidence>
<reference evidence="20" key="2">
    <citation type="submission" date="2018-02" db="EMBL/GenBank/DDBJ databases">
        <title>Complete genome sequence of the Methanococcus maripaludis type strain JJ (DSM 2067), a model for selenoprotein synthesis in Archaea.</title>
        <authorList>
            <person name="Poehlein A."/>
            <person name="Heym D."/>
            <person name="Quitzke V."/>
            <person name="Fersch J."/>
            <person name="Daniel R."/>
            <person name="Rother M."/>
        </authorList>
    </citation>
    <scope>NUCLEOTIDE SEQUENCE [LARGE SCALE GENOMIC DNA]</scope>
    <source>
        <strain evidence="20">DSM 2067</strain>
    </source>
</reference>
<evidence type="ECO:0000313" key="20">
    <source>
        <dbReference type="EMBL" id="AVB76654.1"/>
    </source>
</evidence>
<dbReference type="Proteomes" id="UP000590564">
    <property type="component" value="Unassembled WGS sequence"/>
</dbReference>
<dbReference type="GO" id="GO:0006730">
    <property type="term" value="P:one-carbon metabolic process"/>
    <property type="evidence" value="ECO:0007669"/>
    <property type="project" value="UniProtKB-UniRule"/>
</dbReference>
<sequence>MDIVKVCPELHIVMDVDSGLIAEMRKDILVVDLHPVEDEINKLAQYAKALENSLDPRNTPMKAYAGREGTYKLAGMFQGMFFGFWVTMAVLVLVTILAVKMNLSLIGL</sequence>
<evidence type="ECO:0000313" key="23">
    <source>
        <dbReference type="EMBL" id="MBA2857463.1"/>
    </source>
</evidence>
<evidence type="ECO:0000256" key="14">
    <source>
        <dbReference type="ARBA" id="ARBA00022994"/>
    </source>
</evidence>
<reference evidence="27" key="4">
    <citation type="submission" date="2020-07" db="EMBL/GenBank/DDBJ databases">
        <title>Severe corrosion of carbon steel in oil field produced water can be linked to methanogenic archaea containing a special type of NiFe hydrogenase.</title>
        <authorList>
            <person name="Lahme S."/>
            <person name="Mand J."/>
            <person name="Longwell J."/>
            <person name="Smith R."/>
            <person name="Enning D."/>
        </authorList>
    </citation>
    <scope>NUCLEOTIDE SEQUENCE</scope>
    <source>
        <strain evidence="27">MIC098Bin5</strain>
    </source>
</reference>
<evidence type="ECO:0000256" key="8">
    <source>
        <dbReference type="ARBA" id="ARBA00022563"/>
    </source>
</evidence>
<protein>
    <recommendedName>
        <fullName evidence="6 19">Tetrahydromethanopterin S-methyltransferase subunit B</fullName>
        <ecNumber evidence="18 19">7.2.1.4</ecNumber>
    </recommendedName>
    <alternativeName>
        <fullName evidence="16 19">N5-methyltetrahydromethanopterin--coenzyme M methyltransferase subunit B</fullName>
    </alternativeName>
</protein>
<dbReference type="GO" id="GO:0005886">
    <property type="term" value="C:plasma membrane"/>
    <property type="evidence" value="ECO:0007669"/>
    <property type="project" value="UniProtKB-SubCell"/>
</dbReference>
<evidence type="ECO:0000256" key="1">
    <source>
        <dbReference type="ARBA" id="ARBA00002533"/>
    </source>
</evidence>
<dbReference type="Proteomes" id="UP000742560">
    <property type="component" value="Unassembled WGS sequence"/>
</dbReference>
<dbReference type="Proteomes" id="UP000239462">
    <property type="component" value="Chromosome"/>
</dbReference>
<evidence type="ECO:0000313" key="22">
    <source>
        <dbReference type="EMBL" id="MBA2850032.1"/>
    </source>
</evidence>
<dbReference type="NCBIfam" id="TIGR04166">
    <property type="entry name" value="methano_MtrB"/>
    <property type="match status" value="1"/>
</dbReference>
<keyword evidence="13 19" id="KW-1133">Transmembrane helix</keyword>
<evidence type="ECO:0000313" key="36">
    <source>
        <dbReference type="Proteomes" id="UP000590564"/>
    </source>
</evidence>
<dbReference type="EMBL" id="JACDUH010000001">
    <property type="protein sequence ID" value="MBA2850032.1"/>
    <property type="molecule type" value="Genomic_DNA"/>
</dbReference>
<keyword evidence="8 19" id="KW-0554">One-carbon metabolism</keyword>
<evidence type="ECO:0000313" key="24">
    <source>
        <dbReference type="EMBL" id="MBA2863164.1"/>
    </source>
</evidence>
<reference evidence="30" key="1">
    <citation type="journal article" date="2018" name="Genome Announc.">
        <title>Complete Genome Sequence of the Methanococcus maripaludis Type Strain JJ (DSM 2067), a Model for Selenoprotein Synthesis in Archaea.</title>
        <authorList>
            <person name="Poehlein A."/>
            <person name="Heym D."/>
            <person name="Quitzke V."/>
            <person name="Fersch J."/>
            <person name="Daniel R."/>
            <person name="Rother M."/>
        </authorList>
    </citation>
    <scope>NUCLEOTIDE SEQUENCE [LARGE SCALE GENOMIC DNA]</scope>
    <source>
        <strain evidence="30">DSM 2067</strain>
    </source>
</reference>
<dbReference type="InterPro" id="IPR008690">
    <property type="entry name" value="MtrB_MeTrfase"/>
</dbReference>
<dbReference type="PIRSF" id="PIRSF005518">
    <property type="entry name" value="MtrB"/>
    <property type="match status" value="1"/>
</dbReference>
<evidence type="ECO:0000313" key="28">
    <source>
        <dbReference type="EMBL" id="MBM7409606.1"/>
    </source>
</evidence>
<dbReference type="Pfam" id="PF05440">
    <property type="entry name" value="MtrB"/>
    <property type="match status" value="1"/>
</dbReference>
<accession>A0A2L1CBD3</accession>
<dbReference type="SMR" id="A0A2L1CBD3"/>
<comment type="pathway">
    <text evidence="3 19">One-carbon metabolism; methanogenesis from CO(2); methyl-coenzyme M from 5,10-methylene-5,6,7,8-tetrahydromethanopterin: step 2/2.</text>
</comment>
<evidence type="ECO:0000256" key="19">
    <source>
        <dbReference type="HAMAP-Rule" id="MF_01094"/>
    </source>
</evidence>
<evidence type="ECO:0000313" key="32">
    <source>
        <dbReference type="Proteomes" id="UP000564425"/>
    </source>
</evidence>
<keyword evidence="12 19" id="KW-1278">Translocase</keyword>
<dbReference type="GeneID" id="10983143"/>
<reference evidence="29" key="5">
    <citation type="submission" date="2021-03" db="EMBL/GenBank/DDBJ databases">
        <title>Genomic Encyclopedia of Type Strains, Phase IV (KMG-IV): sequencing the most valuable type-strain genomes for metagenomic binning, comparative biology and taxonomic classification.</title>
        <authorList>
            <person name="Goeker M."/>
        </authorList>
    </citation>
    <scope>NUCLEOTIDE SEQUENCE</scope>
    <source>
        <strain evidence="29">DSM 2771</strain>
    </source>
</reference>
<comment type="subcellular location">
    <subcellularLocation>
        <location evidence="2 19">Cell membrane</location>
        <topology evidence="2 19">Single-pass membrane protein</topology>
    </subcellularLocation>
</comment>
<gene>
    <name evidence="19 20" type="primary">mtrB</name>
    <name evidence="27" type="ORF">H0S71_04565</name>
    <name evidence="28" type="ORF">HNP85_001278</name>
    <name evidence="22" type="ORF">HNP86_000163</name>
    <name evidence="21" type="ORF">HNP88_001647</name>
    <name evidence="23" type="ORF">HNP93_000164</name>
    <name evidence="24" type="ORF">HNP94_000164</name>
    <name evidence="26" type="ORF">HNP96_000853</name>
    <name evidence="25" type="ORF">HNP97_000808</name>
    <name evidence="29" type="ORF">J2745_001135</name>
    <name evidence="20" type="ORF">MMJJ_12730</name>
</gene>
<dbReference type="Proteomes" id="UP000571854">
    <property type="component" value="Unassembled WGS sequence"/>
</dbReference>
<dbReference type="EMBL" id="JACDUJ010000001">
    <property type="protein sequence ID" value="MBA2847463.1"/>
    <property type="molecule type" value="Genomic_DNA"/>
</dbReference>
<keyword evidence="9 19" id="KW-0489">Methyltransferase</keyword>
<evidence type="ECO:0000313" key="29">
    <source>
        <dbReference type="EMBL" id="MBP2219642.1"/>
    </source>
</evidence>
<evidence type="ECO:0000313" key="34">
    <source>
        <dbReference type="Proteomes" id="UP000571854"/>
    </source>
</evidence>
<evidence type="ECO:0000256" key="16">
    <source>
        <dbReference type="ARBA" id="ARBA00029818"/>
    </source>
</evidence>
<dbReference type="Proteomes" id="UP000567099">
    <property type="component" value="Unassembled WGS sequence"/>
</dbReference>
<dbReference type="RefSeq" id="WP_011171507.1">
    <property type="nucleotide sequence ID" value="NZ_CP020120.1"/>
</dbReference>
<dbReference type="UniPathway" id="UPA00640">
    <property type="reaction ID" value="UER00698"/>
</dbReference>
<dbReference type="HAMAP" id="MF_01094">
    <property type="entry name" value="MtrB"/>
    <property type="match status" value="1"/>
</dbReference>
<evidence type="ECO:0000256" key="7">
    <source>
        <dbReference type="ARBA" id="ARBA00022475"/>
    </source>
</evidence>
<dbReference type="EMBL" id="JACHIQ010000001">
    <property type="protein sequence ID" value="MBB6067318.1"/>
    <property type="molecule type" value="Genomic_DNA"/>
</dbReference>
<dbReference type="EC" id="7.2.1.4" evidence="18 19"/>
<dbReference type="AlphaFoldDB" id="A0A2L1CBD3"/>
<evidence type="ECO:0000256" key="18">
    <source>
        <dbReference type="ARBA" id="ARBA00044970"/>
    </source>
</evidence>
<evidence type="ECO:0000256" key="13">
    <source>
        <dbReference type="ARBA" id="ARBA00022989"/>
    </source>
</evidence>
<organism evidence="20 30">
    <name type="scientific">Methanococcus maripaludis</name>
    <name type="common">Methanococcus deltae</name>
    <dbReference type="NCBI Taxonomy" id="39152"/>
    <lineage>
        <taxon>Archaea</taxon>
        <taxon>Methanobacteriati</taxon>
        <taxon>Methanobacteriota</taxon>
        <taxon>Methanomada group</taxon>
        <taxon>Methanococci</taxon>
        <taxon>Methanococcales</taxon>
        <taxon>Methanococcaceae</taxon>
        <taxon>Methanococcus</taxon>
    </lineage>
</organism>
<evidence type="ECO:0000313" key="33">
    <source>
        <dbReference type="Proteomes" id="UP000567099"/>
    </source>
</evidence>
<evidence type="ECO:0000256" key="2">
    <source>
        <dbReference type="ARBA" id="ARBA00004162"/>
    </source>
</evidence>
<dbReference type="EMBL" id="JACDUN010000001">
    <property type="protein sequence ID" value="MBA2857463.1"/>
    <property type="molecule type" value="Genomic_DNA"/>
</dbReference>
<dbReference type="Proteomes" id="UP000558015">
    <property type="component" value="Unassembled WGS sequence"/>
</dbReference>